<dbReference type="SUPFAM" id="SSF51556">
    <property type="entry name" value="Metallo-dependent hydrolases"/>
    <property type="match status" value="1"/>
</dbReference>
<evidence type="ECO:0000313" key="5">
    <source>
        <dbReference type="Proteomes" id="UP000653411"/>
    </source>
</evidence>
<reference evidence="4" key="1">
    <citation type="journal article" date="2014" name="Int. J. Syst. Evol. Microbiol.">
        <title>Complete genome sequence of Corynebacterium casei LMG S-19264T (=DSM 44701T), isolated from a smear-ripened cheese.</title>
        <authorList>
            <consortium name="US DOE Joint Genome Institute (JGI-PGF)"/>
            <person name="Walter F."/>
            <person name="Albersmeier A."/>
            <person name="Kalinowski J."/>
            <person name="Ruckert C."/>
        </authorList>
    </citation>
    <scope>NUCLEOTIDE SEQUENCE</scope>
    <source>
        <strain evidence="4">CGMCC 4.7110</strain>
    </source>
</reference>
<dbReference type="Gene3D" id="3.20.20.140">
    <property type="entry name" value="Metal-dependent hydrolases"/>
    <property type="match status" value="1"/>
</dbReference>
<dbReference type="PANTHER" id="PTHR43569:SF2">
    <property type="entry name" value="AMIDOHYDROLASE-RELATED DOMAIN-CONTAINING PROTEIN"/>
    <property type="match status" value="1"/>
</dbReference>
<dbReference type="InterPro" id="IPR006680">
    <property type="entry name" value="Amidohydro-rel"/>
</dbReference>
<sequence length="321" mass="35178">MSEQPLSEQPLSEQPLSEQPRLVDSHHHVWDLDHRPQPWLDEPGHAPIRRTFGPDDLRAAATRTIAGRRLAATVLVQCVTSVAETRELLALADRDPLVAAVVGWVDLASPAVDDVLDALLAGPGGRFLRSVRHLVQGEPDPGWLQRPSVERGLRAVGGRGLGYDVLIRDHQFPQAIRLAERLPELPLILDHAGKPPVVRRDLAGWAAGVRRLAARPQVRCKVSGLVTEADHETWTVADIRPVWEVLLDAFGPGRLMFGSDWPVCVLAGGWNRWAGTVEELLDGCSAAETSAVLAGTAADFYRARARADDHDHDHEERTPCS</sequence>
<feature type="region of interest" description="Disordered" evidence="2">
    <location>
        <begin position="1"/>
        <end position="20"/>
    </location>
</feature>
<dbReference type="EMBL" id="BMML01000007">
    <property type="protein sequence ID" value="GGN10317.1"/>
    <property type="molecule type" value="Genomic_DNA"/>
</dbReference>
<organism evidence="4 5">
    <name type="scientific">Streptomyces fuscichromogenes</name>
    <dbReference type="NCBI Taxonomy" id="1324013"/>
    <lineage>
        <taxon>Bacteria</taxon>
        <taxon>Bacillati</taxon>
        <taxon>Actinomycetota</taxon>
        <taxon>Actinomycetes</taxon>
        <taxon>Kitasatosporales</taxon>
        <taxon>Streptomycetaceae</taxon>
        <taxon>Streptomyces</taxon>
    </lineage>
</organism>
<feature type="domain" description="Amidohydrolase-related" evidence="3">
    <location>
        <begin position="23"/>
        <end position="302"/>
    </location>
</feature>
<proteinExistence type="inferred from homology"/>
<dbReference type="Proteomes" id="UP000653411">
    <property type="component" value="Unassembled WGS sequence"/>
</dbReference>
<evidence type="ECO:0000256" key="1">
    <source>
        <dbReference type="ARBA" id="ARBA00038310"/>
    </source>
</evidence>
<evidence type="ECO:0000256" key="2">
    <source>
        <dbReference type="SAM" id="MobiDB-lite"/>
    </source>
</evidence>
<evidence type="ECO:0000313" key="4">
    <source>
        <dbReference type="EMBL" id="GGN10317.1"/>
    </source>
</evidence>
<feature type="compositionally biased region" description="Polar residues" evidence="2">
    <location>
        <begin position="1"/>
        <end position="17"/>
    </location>
</feature>
<reference evidence="4" key="2">
    <citation type="submission" date="2020-09" db="EMBL/GenBank/DDBJ databases">
        <authorList>
            <person name="Sun Q."/>
            <person name="Zhou Y."/>
        </authorList>
    </citation>
    <scope>NUCLEOTIDE SEQUENCE</scope>
    <source>
        <strain evidence="4">CGMCC 4.7110</strain>
    </source>
</reference>
<accession>A0A918CRF6</accession>
<protein>
    <submittedName>
        <fullName evidence="4">Amidohydrolase</fullName>
    </submittedName>
</protein>
<gene>
    <name evidence="4" type="ORF">GCM10011578_035960</name>
</gene>
<evidence type="ECO:0000259" key="3">
    <source>
        <dbReference type="Pfam" id="PF04909"/>
    </source>
</evidence>
<dbReference type="PANTHER" id="PTHR43569">
    <property type="entry name" value="AMIDOHYDROLASE"/>
    <property type="match status" value="1"/>
</dbReference>
<dbReference type="Pfam" id="PF04909">
    <property type="entry name" value="Amidohydro_2"/>
    <property type="match status" value="1"/>
</dbReference>
<comment type="similarity">
    <text evidence="1">Belongs to the metallo-dependent hydrolases superfamily.</text>
</comment>
<name>A0A918CRF6_9ACTN</name>
<keyword evidence="5" id="KW-1185">Reference proteome</keyword>
<dbReference type="InterPro" id="IPR032466">
    <property type="entry name" value="Metal_Hydrolase"/>
</dbReference>
<dbReference type="GO" id="GO:0016787">
    <property type="term" value="F:hydrolase activity"/>
    <property type="evidence" value="ECO:0007669"/>
    <property type="project" value="InterPro"/>
</dbReference>
<dbReference type="InterPro" id="IPR052350">
    <property type="entry name" value="Metallo-dep_Lactonases"/>
</dbReference>
<comment type="caution">
    <text evidence="4">The sequence shown here is derived from an EMBL/GenBank/DDBJ whole genome shotgun (WGS) entry which is preliminary data.</text>
</comment>
<dbReference type="AlphaFoldDB" id="A0A918CRF6"/>